<dbReference type="AlphaFoldDB" id="A0A067CJ37"/>
<dbReference type="GeneID" id="24126892"/>
<dbReference type="EMBL" id="KK583201">
    <property type="protein sequence ID" value="KDO30548.1"/>
    <property type="molecule type" value="Genomic_DNA"/>
</dbReference>
<proteinExistence type="predicted"/>
<dbReference type="VEuPathDB" id="FungiDB:SPRG_04449"/>
<evidence type="ECO:0000313" key="1">
    <source>
        <dbReference type="EMBL" id="KDO30548.1"/>
    </source>
</evidence>
<evidence type="ECO:0000313" key="2">
    <source>
        <dbReference type="Proteomes" id="UP000030745"/>
    </source>
</evidence>
<gene>
    <name evidence="1" type="ORF">SPRG_04449</name>
</gene>
<dbReference type="RefSeq" id="XP_012198763.1">
    <property type="nucleotide sequence ID" value="XM_012343373.1"/>
</dbReference>
<name>A0A067CJ37_SAPPC</name>
<dbReference type="Proteomes" id="UP000030745">
    <property type="component" value="Unassembled WGS sequence"/>
</dbReference>
<organism evidence="1 2">
    <name type="scientific">Saprolegnia parasitica (strain CBS 223.65)</name>
    <dbReference type="NCBI Taxonomy" id="695850"/>
    <lineage>
        <taxon>Eukaryota</taxon>
        <taxon>Sar</taxon>
        <taxon>Stramenopiles</taxon>
        <taxon>Oomycota</taxon>
        <taxon>Saprolegniomycetes</taxon>
        <taxon>Saprolegniales</taxon>
        <taxon>Saprolegniaceae</taxon>
        <taxon>Saprolegnia</taxon>
    </lineage>
</organism>
<sequence length="72" mass="7818">MATTAEALLEEFEADLQDDIEVLKLHNETGRASAIQSTVDALGPINGEQIALAAHAYHEFDMHALRAQYPPG</sequence>
<accession>A0A067CJ37</accession>
<protein>
    <submittedName>
        <fullName evidence="1">Uncharacterized protein</fullName>
    </submittedName>
</protein>
<dbReference type="KEGG" id="spar:SPRG_04449"/>
<keyword evidence="2" id="KW-1185">Reference proteome</keyword>
<reference evidence="1 2" key="1">
    <citation type="journal article" date="2013" name="PLoS Genet.">
        <title>Distinctive expansion of potential virulence genes in the genome of the oomycete fish pathogen Saprolegnia parasitica.</title>
        <authorList>
            <person name="Jiang R.H."/>
            <person name="de Bruijn I."/>
            <person name="Haas B.J."/>
            <person name="Belmonte R."/>
            <person name="Lobach L."/>
            <person name="Christie J."/>
            <person name="van den Ackerveken G."/>
            <person name="Bottin A."/>
            <person name="Bulone V."/>
            <person name="Diaz-Moreno S.M."/>
            <person name="Dumas B."/>
            <person name="Fan L."/>
            <person name="Gaulin E."/>
            <person name="Govers F."/>
            <person name="Grenville-Briggs L.J."/>
            <person name="Horner N.R."/>
            <person name="Levin J.Z."/>
            <person name="Mammella M."/>
            <person name="Meijer H.J."/>
            <person name="Morris P."/>
            <person name="Nusbaum C."/>
            <person name="Oome S."/>
            <person name="Phillips A.J."/>
            <person name="van Rooyen D."/>
            <person name="Rzeszutek E."/>
            <person name="Saraiva M."/>
            <person name="Secombes C.J."/>
            <person name="Seidl M.F."/>
            <person name="Snel B."/>
            <person name="Stassen J.H."/>
            <person name="Sykes S."/>
            <person name="Tripathy S."/>
            <person name="van den Berg H."/>
            <person name="Vega-Arreguin J.C."/>
            <person name="Wawra S."/>
            <person name="Young S.K."/>
            <person name="Zeng Q."/>
            <person name="Dieguez-Uribeondo J."/>
            <person name="Russ C."/>
            <person name="Tyler B.M."/>
            <person name="van West P."/>
        </authorList>
    </citation>
    <scope>NUCLEOTIDE SEQUENCE [LARGE SCALE GENOMIC DNA]</scope>
    <source>
        <strain evidence="1 2">CBS 223.65</strain>
    </source>
</reference>